<proteinExistence type="predicted"/>
<comment type="caution">
    <text evidence="1">The sequence shown here is derived from an EMBL/GenBank/DDBJ whole genome shotgun (WGS) entry which is preliminary data.</text>
</comment>
<evidence type="ECO:0000313" key="1">
    <source>
        <dbReference type="EMBL" id="MXY93092.1"/>
    </source>
</evidence>
<dbReference type="AlphaFoldDB" id="A0A6B0YTP4"/>
<reference evidence="1" key="1">
    <citation type="submission" date="2019-09" db="EMBL/GenBank/DDBJ databases">
        <title>Characterisation of the sponge microbiome using genome-centric metagenomics.</title>
        <authorList>
            <person name="Engelberts J.P."/>
            <person name="Robbins S.J."/>
            <person name="De Goeij J.M."/>
            <person name="Aranda M."/>
            <person name="Bell S.C."/>
            <person name="Webster N.S."/>
        </authorList>
    </citation>
    <scope>NUCLEOTIDE SEQUENCE</scope>
    <source>
        <strain evidence="1">SB0664_bin_27</strain>
    </source>
</reference>
<accession>A0A6B0YTP4</accession>
<sequence>MNDSQRTITSEDLQKAGKGLRLILEVAIVALVKMAADVYEAHERTVDVEAISASPPALNTAELDVVKGEEDIHPLHASDQPGEGEFWPSLR</sequence>
<protein>
    <submittedName>
        <fullName evidence="1">Uncharacterized protein</fullName>
    </submittedName>
</protein>
<organism evidence="1">
    <name type="scientific">Caldilineaceae bacterium SB0664_bin_27</name>
    <dbReference type="NCBI Taxonomy" id="2605260"/>
    <lineage>
        <taxon>Bacteria</taxon>
        <taxon>Bacillati</taxon>
        <taxon>Chloroflexota</taxon>
        <taxon>Caldilineae</taxon>
        <taxon>Caldilineales</taxon>
        <taxon>Caldilineaceae</taxon>
    </lineage>
</organism>
<gene>
    <name evidence="1" type="ORF">F4Y42_06525</name>
</gene>
<name>A0A6B0YTP4_9CHLR</name>
<dbReference type="EMBL" id="VXRG01000056">
    <property type="protein sequence ID" value="MXY93092.1"/>
    <property type="molecule type" value="Genomic_DNA"/>
</dbReference>